<evidence type="ECO:0000256" key="7">
    <source>
        <dbReference type="ARBA" id="ARBA00022692"/>
    </source>
</evidence>
<dbReference type="GO" id="GO:0009401">
    <property type="term" value="P:phosphoenolpyruvate-dependent sugar phosphotransferase system"/>
    <property type="evidence" value="ECO:0007669"/>
    <property type="project" value="UniProtKB-KW"/>
</dbReference>
<evidence type="ECO:0000313" key="15">
    <source>
        <dbReference type="Proteomes" id="UP000318927"/>
    </source>
</evidence>
<dbReference type="InterPro" id="IPR050890">
    <property type="entry name" value="PTS_EIIA_component"/>
</dbReference>
<evidence type="ECO:0000256" key="9">
    <source>
        <dbReference type="ARBA" id="ARBA00022989"/>
    </source>
</evidence>
<dbReference type="GO" id="GO:0005737">
    <property type="term" value="C:cytoplasm"/>
    <property type="evidence" value="ECO:0007669"/>
    <property type="project" value="UniProtKB-SubCell"/>
</dbReference>
<dbReference type="GO" id="GO:0016301">
    <property type="term" value="F:kinase activity"/>
    <property type="evidence" value="ECO:0007669"/>
    <property type="project" value="UniProtKB-KW"/>
</dbReference>
<evidence type="ECO:0000256" key="5">
    <source>
        <dbReference type="ARBA" id="ARBA00022679"/>
    </source>
</evidence>
<keyword evidence="3" id="KW-1003">Cell membrane</keyword>
<dbReference type="AlphaFoldDB" id="A0A5B8J713"/>
<protein>
    <submittedName>
        <fullName evidence="14">PTS sugar transporter subunit IIB</fullName>
    </submittedName>
</protein>
<evidence type="ECO:0000256" key="4">
    <source>
        <dbReference type="ARBA" id="ARBA00022597"/>
    </source>
</evidence>
<dbReference type="Gene3D" id="3.30.1360.60">
    <property type="entry name" value="Glucose permease domain IIB"/>
    <property type="match status" value="1"/>
</dbReference>
<keyword evidence="4 14" id="KW-0762">Sugar transport</keyword>
<evidence type="ECO:0000256" key="1">
    <source>
        <dbReference type="ARBA" id="ARBA00004496"/>
    </source>
</evidence>
<keyword evidence="15" id="KW-1185">Reference proteome</keyword>
<evidence type="ECO:0000256" key="8">
    <source>
        <dbReference type="ARBA" id="ARBA00022777"/>
    </source>
</evidence>
<accession>A0A5B8J713</accession>
<dbReference type="InterPro" id="IPR018113">
    <property type="entry name" value="PTrfase_EIIB_Cys"/>
</dbReference>
<dbReference type="KEGG" id="mans:FRW55_02090"/>
<dbReference type="InterPro" id="IPR001996">
    <property type="entry name" value="PTS_IIB_1"/>
</dbReference>
<keyword evidence="2" id="KW-0813">Transport</keyword>
<dbReference type="InterPro" id="IPR011055">
    <property type="entry name" value="Dup_hybrid_motif"/>
</dbReference>
<dbReference type="GO" id="GO:0008982">
    <property type="term" value="F:protein-N(PI)-phosphohistidine-sugar phosphotransferase activity"/>
    <property type="evidence" value="ECO:0007669"/>
    <property type="project" value="InterPro"/>
</dbReference>
<dbReference type="InterPro" id="IPR001127">
    <property type="entry name" value="PTS_EIIA_1_perm"/>
</dbReference>
<dbReference type="RefSeq" id="WP_146368530.1">
    <property type="nucleotide sequence ID" value="NZ_CP042295.1"/>
</dbReference>
<dbReference type="PANTHER" id="PTHR45008">
    <property type="entry name" value="PTS SYSTEM GLUCOSE-SPECIFIC EIIA COMPONENT"/>
    <property type="match status" value="1"/>
</dbReference>
<dbReference type="SUPFAM" id="SSF51261">
    <property type="entry name" value="Duplicated hybrid motif"/>
    <property type="match status" value="1"/>
</dbReference>
<comment type="caution">
    <text evidence="11">Lacks conserved residue(s) required for the propagation of feature annotation.</text>
</comment>
<gene>
    <name evidence="14" type="ORF">FRW55_02090</name>
</gene>
<dbReference type="Pfam" id="PF00358">
    <property type="entry name" value="PTS_EIIA_1"/>
    <property type="match status" value="1"/>
</dbReference>
<dbReference type="PROSITE" id="PS51093">
    <property type="entry name" value="PTS_EIIA_TYPE_1"/>
    <property type="match status" value="1"/>
</dbReference>
<keyword evidence="10" id="KW-0472">Membrane</keyword>
<proteinExistence type="predicted"/>
<evidence type="ECO:0000256" key="3">
    <source>
        <dbReference type="ARBA" id="ARBA00022475"/>
    </source>
</evidence>
<feature type="domain" description="PTS EIIA type-1" evidence="12">
    <location>
        <begin position="166"/>
        <end position="273"/>
    </location>
</feature>
<evidence type="ECO:0000259" key="13">
    <source>
        <dbReference type="PROSITE" id="PS51098"/>
    </source>
</evidence>
<organism evidence="14 15">
    <name type="scientific">Mycoplasma anserisalpingitidis</name>
    <dbReference type="NCBI Taxonomy" id="519450"/>
    <lineage>
        <taxon>Bacteria</taxon>
        <taxon>Bacillati</taxon>
        <taxon>Mycoplasmatota</taxon>
        <taxon>Mollicutes</taxon>
        <taxon>Mycoplasmataceae</taxon>
        <taxon>Mycoplasma</taxon>
    </lineage>
</organism>
<evidence type="ECO:0000256" key="6">
    <source>
        <dbReference type="ARBA" id="ARBA00022683"/>
    </source>
</evidence>
<dbReference type="PROSITE" id="PS51098">
    <property type="entry name" value="PTS_EIIB_TYPE_1"/>
    <property type="match status" value="1"/>
</dbReference>
<dbReference type="Pfam" id="PF00367">
    <property type="entry name" value="PTS_EIIB"/>
    <property type="match status" value="1"/>
</dbReference>
<evidence type="ECO:0000256" key="2">
    <source>
        <dbReference type="ARBA" id="ARBA00022448"/>
    </source>
</evidence>
<sequence>MSFLNKIKSMFAKKDEQPSEIPSQFIQDLVANLGGISNITGFNNGATSLRYDVKDSSKINVAELEKIGAEKVTIVGPRYVDIKLGERADEVNLEVRKFITYFKKIEASNVKVQEGNLAPKAVQEAAKEEKCPDGTCSSKKAEENVDSVEILGITDAKVVGLETLNDGVFSEKMLGDGIVFDISKKETVDIISPVDGTLEVCFPSKHAYGIVSPNGLSLLIHIGIDTVNLGGIGFETFVSQNDKIQKGQKLATVNVKRILQDNLNPNVILIATNESKFTNFTEVKKVSKANEVVAVITK</sequence>
<dbReference type="InterPro" id="IPR036878">
    <property type="entry name" value="Glu_permease_IIB"/>
</dbReference>
<keyword evidence="6" id="KW-0598">Phosphotransferase system</keyword>
<feature type="domain" description="PTS EIIB type-1" evidence="13">
    <location>
        <begin position="23"/>
        <end position="105"/>
    </location>
</feature>
<comment type="subcellular location">
    <subcellularLocation>
        <location evidence="1">Cytoplasm</location>
    </subcellularLocation>
</comment>
<dbReference type="Proteomes" id="UP000318927">
    <property type="component" value="Chromosome"/>
</dbReference>
<keyword evidence="9" id="KW-1133">Transmembrane helix</keyword>
<dbReference type="SUPFAM" id="SSF55604">
    <property type="entry name" value="Glucose permease domain IIB"/>
    <property type="match status" value="1"/>
</dbReference>
<evidence type="ECO:0000256" key="11">
    <source>
        <dbReference type="PROSITE-ProRule" id="PRU00421"/>
    </source>
</evidence>
<reference evidence="14 15" key="1">
    <citation type="journal article" date="2019" name="Microbiol. Resour. Announc.">
        <title>Complete Genome Sequences of Three Mycoplasma anserisalpingitis (Mycoplasma sp. 1220) Strains.</title>
        <authorList>
            <person name="Grozner D."/>
            <person name="Forro B."/>
            <person name="Kovacs A.B."/>
            <person name="Marton S."/>
            <person name="Banyai K."/>
            <person name="Kreizinger Z."/>
            <person name="Sulyok K.M."/>
            <person name="Gyuranecz M."/>
        </authorList>
    </citation>
    <scope>NUCLEOTIDE SEQUENCE [LARGE SCALE GENOMIC DNA]</scope>
    <source>
        <strain evidence="14 15">ATCC:BAA-2147</strain>
    </source>
</reference>
<keyword evidence="5" id="KW-0808">Transferase</keyword>
<keyword evidence="8" id="KW-0418">Kinase</keyword>
<evidence type="ECO:0000256" key="10">
    <source>
        <dbReference type="ARBA" id="ARBA00023136"/>
    </source>
</evidence>
<keyword evidence="7" id="KW-0812">Transmembrane</keyword>
<name>A0A5B8J713_9MOLU</name>
<evidence type="ECO:0000259" key="12">
    <source>
        <dbReference type="PROSITE" id="PS51093"/>
    </source>
</evidence>
<dbReference type="OrthoDB" id="92465at2"/>
<evidence type="ECO:0000313" key="14">
    <source>
        <dbReference type="EMBL" id="QDY86946.1"/>
    </source>
</evidence>
<dbReference type="EMBL" id="CP042295">
    <property type="protein sequence ID" value="QDY86946.1"/>
    <property type="molecule type" value="Genomic_DNA"/>
</dbReference>
<dbReference type="PANTHER" id="PTHR45008:SF1">
    <property type="entry name" value="PTS SYSTEM GLUCOSE-SPECIFIC EIIA COMPONENT"/>
    <property type="match status" value="1"/>
</dbReference>
<dbReference type="PROSITE" id="PS00371">
    <property type="entry name" value="PTS_EIIA_TYPE_1_HIS"/>
    <property type="match status" value="1"/>
</dbReference>
<dbReference type="Gene3D" id="2.70.70.10">
    <property type="entry name" value="Glucose Permease (Domain IIA)"/>
    <property type="match status" value="1"/>
</dbReference>